<dbReference type="Proteomes" id="UP001056201">
    <property type="component" value="Chromosome 2"/>
</dbReference>
<dbReference type="EMBL" id="CP097636">
    <property type="protein sequence ID" value="URI08896.1"/>
    <property type="molecule type" value="Genomic_DNA"/>
</dbReference>
<sequence length="339" mass="35219">MPSSKNLSREEFIALAALAQARRQAVTAMFSGTQLKFGNASMLSTAKGLLGSGKKLRGQVGKAAKGGTVAAKGLPSLPGMKQAFEEFMAECAGLDGIDDVIAAIGSEALADLVGEVTPVLGVLVSSGKLAKAAKTVAEDGYHLYKSSDYKKGFLRGDAYAAAEAVQDIIRRDLAKHSVDLARQSTATGLKIAGLFADLGTGTTAGIGAANALAGLGLQLASLGIDVKELRAGNKRLATPETLDLTVFSECPLLGCYLITCADTSTVANFFVADIGLPGWMDKVEAVKKKQMDPMLKIATKAIESSRMQLEGLSSDKGTHSKKGFFAGIKSKAMKRIGLA</sequence>
<accession>A0ABY4S643</accession>
<gene>
    <name evidence="1" type="ORF">MW290_25340</name>
</gene>
<proteinExistence type="predicted"/>
<organism evidence="1 2">
    <name type="scientific">Aquincola tertiaricarbonis</name>
    <dbReference type="NCBI Taxonomy" id="391953"/>
    <lineage>
        <taxon>Bacteria</taxon>
        <taxon>Pseudomonadati</taxon>
        <taxon>Pseudomonadota</taxon>
        <taxon>Betaproteobacteria</taxon>
        <taxon>Burkholderiales</taxon>
        <taxon>Sphaerotilaceae</taxon>
        <taxon>Aquincola</taxon>
    </lineage>
</organism>
<name>A0ABY4S643_AQUTE</name>
<evidence type="ECO:0000313" key="2">
    <source>
        <dbReference type="Proteomes" id="UP001056201"/>
    </source>
</evidence>
<keyword evidence="2" id="KW-1185">Reference proteome</keyword>
<evidence type="ECO:0000313" key="1">
    <source>
        <dbReference type="EMBL" id="URI08896.1"/>
    </source>
</evidence>
<reference evidence="1" key="1">
    <citation type="submission" date="2022-05" db="EMBL/GenBank/DDBJ databases">
        <title>An RpoN-dependent PEP-CTERM gene is involved in floc formation of an Aquincola tertiaricarbonis strain.</title>
        <authorList>
            <person name="Qiu D."/>
            <person name="Xia M."/>
        </authorList>
    </citation>
    <scope>NUCLEOTIDE SEQUENCE</scope>
    <source>
        <strain evidence="1">RN12</strain>
    </source>
</reference>
<protein>
    <submittedName>
        <fullName evidence="1">Uncharacterized protein</fullName>
    </submittedName>
</protein>
<dbReference type="RefSeq" id="WP_250197114.1">
    <property type="nucleotide sequence ID" value="NZ_CP097636.1"/>
</dbReference>